<proteinExistence type="predicted"/>
<keyword evidence="2" id="KW-1185">Reference proteome</keyword>
<dbReference type="Proteomes" id="UP000245626">
    <property type="component" value="Unassembled WGS sequence"/>
</dbReference>
<gene>
    <name evidence="1" type="ORF">IE53DRAFT_379508</name>
</gene>
<sequence>MAQLNSLLVTLVRHGESQDNLQSIWAGFRDSPLSATGQSQARALAQSMANLPLTAIYSSDLKRAAMTAEEILDSNRSVPPPPLVQSKSLREQNFGQAEGKSWANVEWANAAHGDDARNFKFKDGESLEEVNARMAKAVRQFVLPRIEALRKKQASSSSPSSSSSSTNSSVAAAATIANTTITSSSSTSTNTPHSISSQDTPHIVIVAHGIAIAELLRVFMSLHDNSPNAPWQDPRSTYKRVRLENTGWTRLEIAVPSSSPSGTHGGSAQGPATVPPIPSVAAPTPAPAIKSSSELLRHVDYGEIQTEMVEGAVDSISNTTMAPPSAPKTLIPPPKEGEVPPSLVGGGSAASNGKNIFVRILCQNSTDHLRGFVIQPPSSGGPGNQLGGGASAASILGGGGGGVLGLSNGTIGNNSNLISGMSSGGIVGSGVAGSVGVGSRGEGISATAGTPVTGSNASTNPTAPCHLPTSNTLASIASNATLSTSASNPNLATPSTPNAAGPASSGGTRSVAATPASARSLSSYDAKMMAKELERAGAAVMLSGSDGYGTPLGPNVNGSVNGSSRVMVGGNTSSGGAGVAMIGANESRSGSGSLLASSSTTGSSSSGLHSISAHQIPSSASSLYNTYAQAGGSTINNGASPSGSQFSFPASHQAATPNTPGATSDVWQSICVRVLPLFNGEGLRCSIEELNESVSLHVRKTLDRGPARALDSLSLDLHSLASSGMLTLNSKLTGLEDSRLLTRLVEVWTFFLGNVLPYVEGCFLPLQNDPVLSSLTSSVKAANAAVATSSAVSPNTLNPGLRTERIDTRRIVLAVFRDHVILPLFERLFYLFSHFKELDPGFLGGFADERSTEESNKQAYLRLLQMTSILASVLSEDEAQKAVEGLLRALRIGNKGGGAFGRISINGYDVDVSQGGGGGGGGFGNGSHQGRSTILGGALNGTRVSSPEQKSSNRRGWIPQKARKHGLTTQQPNSDGVGVVEASCPIMRDSTCSSSFPSSNNPFSSLNQLNPVLSTSPGVATVSNLGERSGSNNVIQPPPPTTTTSSTPSSTHQQNLPRFLLHQHQPSASIQRFAAHQPLSEEEYLTSLKSPTNSPAISTPPPPSEFVDSSENPNRKHDDDDADDLVPTLERLTTNHQEEGVVVRGGSEQEPTNNSPDSPSSSRKEESLPPQP</sequence>
<dbReference type="EMBL" id="KZ819901">
    <property type="protein sequence ID" value="PWN50750.1"/>
    <property type="molecule type" value="Genomic_DNA"/>
</dbReference>
<organism evidence="1 2">
    <name type="scientific">Violaceomyces palustris</name>
    <dbReference type="NCBI Taxonomy" id="1673888"/>
    <lineage>
        <taxon>Eukaryota</taxon>
        <taxon>Fungi</taxon>
        <taxon>Dikarya</taxon>
        <taxon>Basidiomycota</taxon>
        <taxon>Ustilaginomycotina</taxon>
        <taxon>Ustilaginomycetes</taxon>
        <taxon>Violaceomycetales</taxon>
        <taxon>Violaceomycetaceae</taxon>
        <taxon>Violaceomyces</taxon>
    </lineage>
</organism>
<evidence type="ECO:0000313" key="2">
    <source>
        <dbReference type="Proteomes" id="UP000245626"/>
    </source>
</evidence>
<accession>A0ACD0NY38</accession>
<name>A0ACD0NY38_9BASI</name>
<reference evidence="1 2" key="1">
    <citation type="journal article" date="2018" name="Mol. Biol. Evol.">
        <title>Broad Genomic Sampling Reveals a Smut Pathogenic Ancestry of the Fungal Clade Ustilaginomycotina.</title>
        <authorList>
            <person name="Kijpornyongpan T."/>
            <person name="Mondo S.J."/>
            <person name="Barry K."/>
            <person name="Sandor L."/>
            <person name="Lee J."/>
            <person name="Lipzen A."/>
            <person name="Pangilinan J."/>
            <person name="LaButti K."/>
            <person name="Hainaut M."/>
            <person name="Henrissat B."/>
            <person name="Grigoriev I.V."/>
            <person name="Spatafora J.W."/>
            <person name="Aime M.C."/>
        </authorList>
    </citation>
    <scope>NUCLEOTIDE SEQUENCE [LARGE SCALE GENOMIC DNA]</scope>
    <source>
        <strain evidence="1 2">SA 807</strain>
    </source>
</reference>
<protein>
    <submittedName>
        <fullName evidence="1">Uncharacterized protein</fullName>
    </submittedName>
</protein>
<evidence type="ECO:0000313" key="1">
    <source>
        <dbReference type="EMBL" id="PWN50750.1"/>
    </source>
</evidence>